<proteinExistence type="predicted"/>
<protein>
    <submittedName>
        <fullName evidence="1">Uncharacterized protein</fullName>
    </submittedName>
</protein>
<sequence length="235" mass="25216">MLSQLLARKPGYLHTLRELGTTSWCKRARECTGCPALVRPLAGLFLLLPPTYDSCCPPLPACYSPPAAMIPLTCPARYHLTPATRACCPLSAICARACCSLIAACYLPPVPVPAAHSPLLPAARRCPLPAACCLLPPPACSCCLRPCRCPPAYLPPRYLPTCRPTVYYSCPAVAAASRPRQRSTSRSFPGSLEDRKSEGKLLLSLCKCAAKRAAKEANATAYLIRANPCYATAKR</sequence>
<dbReference type="Proteomes" id="UP001219525">
    <property type="component" value="Unassembled WGS sequence"/>
</dbReference>
<keyword evidence="2" id="KW-1185">Reference proteome</keyword>
<dbReference type="EMBL" id="JARJCW010000110">
    <property type="protein sequence ID" value="KAJ7193249.1"/>
    <property type="molecule type" value="Genomic_DNA"/>
</dbReference>
<dbReference type="AlphaFoldDB" id="A0AAD6URI7"/>
<reference evidence="1" key="1">
    <citation type="submission" date="2023-03" db="EMBL/GenBank/DDBJ databases">
        <title>Massive genome expansion in bonnet fungi (Mycena s.s.) driven by repeated elements and novel gene families across ecological guilds.</title>
        <authorList>
            <consortium name="Lawrence Berkeley National Laboratory"/>
            <person name="Harder C.B."/>
            <person name="Miyauchi S."/>
            <person name="Viragh M."/>
            <person name="Kuo A."/>
            <person name="Thoen E."/>
            <person name="Andreopoulos B."/>
            <person name="Lu D."/>
            <person name="Skrede I."/>
            <person name="Drula E."/>
            <person name="Henrissat B."/>
            <person name="Morin E."/>
            <person name="Kohler A."/>
            <person name="Barry K."/>
            <person name="LaButti K."/>
            <person name="Morin E."/>
            <person name="Salamov A."/>
            <person name="Lipzen A."/>
            <person name="Mereny Z."/>
            <person name="Hegedus B."/>
            <person name="Baldrian P."/>
            <person name="Stursova M."/>
            <person name="Weitz H."/>
            <person name="Taylor A."/>
            <person name="Grigoriev I.V."/>
            <person name="Nagy L.G."/>
            <person name="Martin F."/>
            <person name="Kauserud H."/>
        </authorList>
    </citation>
    <scope>NUCLEOTIDE SEQUENCE</scope>
    <source>
        <strain evidence="1">9144</strain>
    </source>
</reference>
<accession>A0AAD6URI7</accession>
<comment type="caution">
    <text evidence="1">The sequence shown here is derived from an EMBL/GenBank/DDBJ whole genome shotgun (WGS) entry which is preliminary data.</text>
</comment>
<organism evidence="1 2">
    <name type="scientific">Mycena pura</name>
    <dbReference type="NCBI Taxonomy" id="153505"/>
    <lineage>
        <taxon>Eukaryota</taxon>
        <taxon>Fungi</taxon>
        <taxon>Dikarya</taxon>
        <taxon>Basidiomycota</taxon>
        <taxon>Agaricomycotina</taxon>
        <taxon>Agaricomycetes</taxon>
        <taxon>Agaricomycetidae</taxon>
        <taxon>Agaricales</taxon>
        <taxon>Marasmiineae</taxon>
        <taxon>Mycenaceae</taxon>
        <taxon>Mycena</taxon>
    </lineage>
</organism>
<evidence type="ECO:0000313" key="1">
    <source>
        <dbReference type="EMBL" id="KAJ7193249.1"/>
    </source>
</evidence>
<name>A0AAD6URI7_9AGAR</name>
<evidence type="ECO:0000313" key="2">
    <source>
        <dbReference type="Proteomes" id="UP001219525"/>
    </source>
</evidence>
<gene>
    <name evidence="1" type="ORF">GGX14DRAFT_577434</name>
</gene>